<name>A0A9D1L675_9FIRM</name>
<proteinExistence type="predicted"/>
<keyword evidence="1" id="KW-0004">4Fe-4S</keyword>
<dbReference type="Proteomes" id="UP000824090">
    <property type="component" value="Unassembled WGS sequence"/>
</dbReference>
<dbReference type="SUPFAM" id="SSF54862">
    <property type="entry name" value="4Fe-4S ferredoxins"/>
    <property type="match status" value="1"/>
</dbReference>
<dbReference type="EMBL" id="DVMP01000149">
    <property type="protein sequence ID" value="HIU26439.1"/>
    <property type="molecule type" value="Genomic_DNA"/>
</dbReference>
<dbReference type="GO" id="GO:0046872">
    <property type="term" value="F:metal ion binding"/>
    <property type="evidence" value="ECO:0007669"/>
    <property type="project" value="UniProtKB-KW"/>
</dbReference>
<reference evidence="7" key="2">
    <citation type="journal article" date="2021" name="PeerJ">
        <title>Extensive microbial diversity within the chicken gut microbiome revealed by metagenomics and culture.</title>
        <authorList>
            <person name="Gilroy R."/>
            <person name="Ravi A."/>
            <person name="Getino M."/>
            <person name="Pursley I."/>
            <person name="Horton D.L."/>
            <person name="Alikhan N.F."/>
            <person name="Baker D."/>
            <person name="Gharbi K."/>
            <person name="Hall N."/>
            <person name="Watson M."/>
            <person name="Adriaenssens E.M."/>
            <person name="Foster-Nyarko E."/>
            <person name="Jarju S."/>
            <person name="Secka A."/>
            <person name="Antonio M."/>
            <person name="Oren A."/>
            <person name="Chaudhuri R.R."/>
            <person name="La Ragione R."/>
            <person name="Hildebrand F."/>
            <person name="Pallen M.J."/>
        </authorList>
    </citation>
    <scope>NUCLEOTIDE SEQUENCE</scope>
    <source>
        <strain evidence="7">ChiHcec3-6078</strain>
    </source>
</reference>
<evidence type="ECO:0000256" key="5">
    <source>
        <dbReference type="SAM" id="MobiDB-lite"/>
    </source>
</evidence>
<dbReference type="InterPro" id="IPR017896">
    <property type="entry name" value="4Fe4S_Fe-S-bd"/>
</dbReference>
<dbReference type="PANTHER" id="PTHR43687">
    <property type="entry name" value="ADENYLYLSULFATE REDUCTASE, BETA SUBUNIT"/>
    <property type="match status" value="1"/>
</dbReference>
<evidence type="ECO:0000313" key="7">
    <source>
        <dbReference type="EMBL" id="HIU26439.1"/>
    </source>
</evidence>
<accession>A0A9D1L675</accession>
<feature type="domain" description="4Fe-4S ferredoxin-type" evidence="6">
    <location>
        <begin position="265"/>
        <end position="294"/>
    </location>
</feature>
<comment type="caution">
    <text evidence="7">The sequence shown here is derived from an EMBL/GenBank/DDBJ whole genome shotgun (WGS) entry which is preliminary data.</text>
</comment>
<evidence type="ECO:0000256" key="1">
    <source>
        <dbReference type="ARBA" id="ARBA00022485"/>
    </source>
</evidence>
<dbReference type="AlphaFoldDB" id="A0A9D1L675"/>
<evidence type="ECO:0000313" key="8">
    <source>
        <dbReference type="Proteomes" id="UP000824090"/>
    </source>
</evidence>
<feature type="domain" description="4Fe-4S ferredoxin-type" evidence="6">
    <location>
        <begin position="143"/>
        <end position="172"/>
    </location>
</feature>
<feature type="domain" description="4Fe-4S ferredoxin-type" evidence="6">
    <location>
        <begin position="67"/>
        <end position="96"/>
    </location>
</feature>
<dbReference type="InterPro" id="IPR050572">
    <property type="entry name" value="Fe-S_Ferredoxin"/>
</dbReference>
<reference evidence="7" key="1">
    <citation type="submission" date="2020-10" db="EMBL/GenBank/DDBJ databases">
        <authorList>
            <person name="Gilroy R."/>
        </authorList>
    </citation>
    <scope>NUCLEOTIDE SEQUENCE</scope>
    <source>
        <strain evidence="7">ChiHcec3-6078</strain>
    </source>
</reference>
<dbReference type="GO" id="GO:0051539">
    <property type="term" value="F:4 iron, 4 sulfur cluster binding"/>
    <property type="evidence" value="ECO:0007669"/>
    <property type="project" value="UniProtKB-KW"/>
</dbReference>
<dbReference type="SUPFAM" id="SSF46548">
    <property type="entry name" value="alpha-helical ferredoxin"/>
    <property type="match status" value="1"/>
</dbReference>
<feature type="compositionally biased region" description="Basic and acidic residues" evidence="5">
    <location>
        <begin position="208"/>
        <end position="229"/>
    </location>
</feature>
<dbReference type="Pfam" id="PF12838">
    <property type="entry name" value="Fer4_7"/>
    <property type="match status" value="1"/>
</dbReference>
<evidence type="ECO:0000259" key="6">
    <source>
        <dbReference type="PROSITE" id="PS51379"/>
    </source>
</evidence>
<dbReference type="PROSITE" id="PS00198">
    <property type="entry name" value="4FE4S_FER_1"/>
    <property type="match status" value="5"/>
</dbReference>
<dbReference type="InterPro" id="IPR017900">
    <property type="entry name" value="4Fe4S_Fe_S_CS"/>
</dbReference>
<feature type="domain" description="4Fe-4S ferredoxin-type" evidence="6">
    <location>
        <begin position="236"/>
        <end position="263"/>
    </location>
</feature>
<dbReference type="Pfam" id="PF13187">
    <property type="entry name" value="Fer4_9"/>
    <property type="match status" value="1"/>
</dbReference>
<dbReference type="Gene3D" id="3.30.70.20">
    <property type="match status" value="2"/>
</dbReference>
<feature type="compositionally biased region" description="Basic and acidic residues" evidence="5">
    <location>
        <begin position="101"/>
        <end position="122"/>
    </location>
</feature>
<feature type="domain" description="4Fe-4S ferredoxin-type" evidence="6">
    <location>
        <begin position="174"/>
        <end position="203"/>
    </location>
</feature>
<feature type="region of interest" description="Disordered" evidence="5">
    <location>
        <begin position="101"/>
        <end position="141"/>
    </location>
</feature>
<keyword evidence="4" id="KW-0411">Iron-sulfur</keyword>
<sequence>MGTFKIAKTVLKSMFNKPATLMYPVVAREWQERTRGSIDIEVESCILCGICSKKCPTSAIEVDRKGRTWEIQRMQCVQCGACVEACPKDCLIMNPQYTSPDGEKTIDTFDIPEQKKPEKKEAAPAGTEGESKAEPEATEEGGDDLCCDLNECVYCGLCAKECPCDALTVDRKEKVWEVDKDACVKCGACIDKCPKKCLSFGAAGEEKDGEKAEAGDNDKEEKKAEEKPARKARKKKLPVLESEKCIYCRMCENVCPREALSVEVEAWELDEEKCIGCGICARDCPAEAIEMKEAE</sequence>
<dbReference type="PROSITE" id="PS51379">
    <property type="entry name" value="4FE4S_FER_2"/>
    <property type="match status" value="6"/>
</dbReference>
<keyword evidence="3" id="KW-0408">Iron</keyword>
<dbReference type="Gene3D" id="3.30.70.3270">
    <property type="match status" value="2"/>
</dbReference>
<organism evidence="7 8">
    <name type="scientific">Candidatus Allocopromorpha excrementigallinarum</name>
    <dbReference type="NCBI Taxonomy" id="2840742"/>
    <lineage>
        <taxon>Bacteria</taxon>
        <taxon>Bacillati</taxon>
        <taxon>Bacillota</taxon>
        <taxon>Clostridia</taxon>
        <taxon>Eubacteriales</taxon>
        <taxon>Eubacteriaceae</taxon>
        <taxon>Eubacteriaceae incertae sedis</taxon>
        <taxon>Candidatus Allocopromorpha</taxon>
    </lineage>
</organism>
<dbReference type="CDD" id="cd10549">
    <property type="entry name" value="MtMvhB_like"/>
    <property type="match status" value="2"/>
</dbReference>
<feature type="region of interest" description="Disordered" evidence="5">
    <location>
        <begin position="208"/>
        <end position="230"/>
    </location>
</feature>
<evidence type="ECO:0000256" key="4">
    <source>
        <dbReference type="ARBA" id="ARBA00023014"/>
    </source>
</evidence>
<dbReference type="Pfam" id="PF00037">
    <property type="entry name" value="Fer4"/>
    <property type="match status" value="2"/>
</dbReference>
<evidence type="ECO:0000256" key="3">
    <source>
        <dbReference type="ARBA" id="ARBA00023004"/>
    </source>
</evidence>
<gene>
    <name evidence="7" type="ORF">IAC50_08115</name>
</gene>
<protein>
    <submittedName>
        <fullName evidence="7">4Fe-4S binding protein</fullName>
    </submittedName>
</protein>
<evidence type="ECO:0000256" key="2">
    <source>
        <dbReference type="ARBA" id="ARBA00022723"/>
    </source>
</evidence>
<keyword evidence="2" id="KW-0479">Metal-binding</keyword>
<feature type="domain" description="4Fe-4S ferredoxin-type" evidence="6">
    <location>
        <begin position="36"/>
        <end position="65"/>
    </location>
</feature>
<dbReference type="PANTHER" id="PTHR43687:SF1">
    <property type="entry name" value="FERREDOXIN III"/>
    <property type="match status" value="1"/>
</dbReference>